<dbReference type="AlphaFoldDB" id="A0AB39IPL3"/>
<evidence type="ECO:0000256" key="8">
    <source>
        <dbReference type="ARBA" id="ARBA00022842"/>
    </source>
</evidence>
<dbReference type="InterPro" id="IPR006206">
    <property type="entry name" value="Mevalonate/galactokinase"/>
</dbReference>
<accession>A0AB39IPL3</accession>
<evidence type="ECO:0000256" key="11">
    <source>
        <dbReference type="HAMAP-Rule" id="MF_00246"/>
    </source>
</evidence>
<dbReference type="InterPro" id="IPR006203">
    <property type="entry name" value="GHMP_knse_ATP-bd_CS"/>
</dbReference>
<evidence type="ECO:0000256" key="10">
    <source>
        <dbReference type="ARBA" id="ARBA00023277"/>
    </source>
</evidence>
<dbReference type="InterPro" id="IPR013750">
    <property type="entry name" value="GHMP_kinase_C_dom"/>
</dbReference>
<dbReference type="PROSITE" id="PS00627">
    <property type="entry name" value="GHMP_KINASES_ATP"/>
    <property type="match status" value="1"/>
</dbReference>
<dbReference type="InterPro" id="IPR036554">
    <property type="entry name" value="GHMP_kinase_C_sf"/>
</dbReference>
<dbReference type="HAMAP" id="MF_00246">
    <property type="entry name" value="Galactokinase"/>
    <property type="match status" value="1"/>
</dbReference>
<keyword evidence="4 11" id="KW-0479">Metal-binding</keyword>
<keyword evidence="10 11" id="KW-0119">Carbohydrate metabolism</keyword>
<sequence length="383" mass="41291">MTLSARTQSVFQQQFGYPATLTVQAPGRVNLIGEHTDYNDGFVLPCAINYSTTISAAPRDDRQIRVIAVDYDNQQDSFSLDAPIDHHPQWQWANYVRGVIKHLKTRSDAFGGADLVISGNVPQGAGLSSSASLEVAVGKAIQALYQLPLDNVALALNGQEAENQFVGCNCGIMDQMISAQGQRNHALLIDCRSLETRAVSMPDNVAVMIINSNVKRGLVDSEYNTRRQQCEAAARYFQVKALRDVSEADFAAKAAGLDDVVARRARHIITENARTLAAADALTRGDLRQMGELMAASHASMRDDFEITVPPIDTLVEIVKAVIGDEGGVRMTGGGFGGCIVALIPQQQVTAVQNAVMREYPAKTGLQPTCYVCQASSGAGYVE</sequence>
<keyword evidence="6 11" id="KW-0418">Kinase</keyword>
<keyword evidence="7 11" id="KW-0067">ATP-binding</keyword>
<reference evidence="16" key="1">
    <citation type="submission" date="2024-07" db="EMBL/GenBank/DDBJ databases">
        <authorList>
            <person name="Pedron J."/>
        </authorList>
    </citation>
    <scope>NUCLEOTIDE SEQUENCE</scope>
    <source>
        <strain evidence="16">A003-S1-M15</strain>
    </source>
</reference>
<dbReference type="PANTHER" id="PTHR10457">
    <property type="entry name" value="MEVALONATE KINASE/GALACTOKINASE"/>
    <property type="match status" value="1"/>
</dbReference>
<evidence type="ECO:0000256" key="6">
    <source>
        <dbReference type="ARBA" id="ARBA00022777"/>
    </source>
</evidence>
<feature type="binding site" evidence="11">
    <location>
        <begin position="34"/>
        <end position="37"/>
    </location>
    <ligand>
        <name>substrate</name>
    </ligand>
</feature>
<dbReference type="InterPro" id="IPR020568">
    <property type="entry name" value="Ribosomal_Su5_D2-typ_SF"/>
</dbReference>
<dbReference type="FunFam" id="3.30.70.890:FF:000001">
    <property type="entry name" value="Galactokinase"/>
    <property type="match status" value="1"/>
</dbReference>
<dbReference type="GO" id="GO:0005524">
    <property type="term" value="F:ATP binding"/>
    <property type="evidence" value="ECO:0007669"/>
    <property type="project" value="UniProtKB-UniRule"/>
</dbReference>
<dbReference type="PANTHER" id="PTHR10457:SF7">
    <property type="entry name" value="GALACTOKINASE-RELATED"/>
    <property type="match status" value="1"/>
</dbReference>
<dbReference type="InterPro" id="IPR022963">
    <property type="entry name" value="Galactokinase_bac"/>
</dbReference>
<dbReference type="EC" id="2.7.1.6" evidence="11 12"/>
<feature type="domain" description="Galactokinase N-terminal" evidence="15">
    <location>
        <begin position="10"/>
        <end position="58"/>
    </location>
</feature>
<feature type="domain" description="GHMP kinase N-terminal" evidence="13">
    <location>
        <begin position="94"/>
        <end position="181"/>
    </location>
</feature>
<evidence type="ECO:0000259" key="14">
    <source>
        <dbReference type="Pfam" id="PF08544"/>
    </source>
</evidence>
<evidence type="ECO:0000256" key="1">
    <source>
        <dbReference type="ARBA" id="ARBA00006566"/>
    </source>
</evidence>
<dbReference type="NCBIfam" id="TIGR00131">
    <property type="entry name" value="gal_kin"/>
    <property type="match status" value="1"/>
</dbReference>
<dbReference type="PRINTS" id="PR00959">
    <property type="entry name" value="MEVGALKINASE"/>
</dbReference>
<dbReference type="InterPro" id="IPR000705">
    <property type="entry name" value="Galactokinase"/>
</dbReference>
<dbReference type="SUPFAM" id="SSF55060">
    <property type="entry name" value="GHMP Kinase, C-terminal domain"/>
    <property type="match status" value="1"/>
</dbReference>
<keyword evidence="2 11" id="KW-0963">Cytoplasm</keyword>
<evidence type="ECO:0000256" key="9">
    <source>
        <dbReference type="ARBA" id="ARBA00023144"/>
    </source>
</evidence>
<keyword evidence="5 11" id="KW-0547">Nucleotide-binding</keyword>
<protein>
    <recommendedName>
        <fullName evidence="11 12">Galactokinase</fullName>
        <ecNumber evidence="11 12">2.7.1.6</ecNumber>
    </recommendedName>
    <alternativeName>
        <fullName evidence="11">Galactose kinase</fullName>
    </alternativeName>
</protein>
<comment type="caution">
    <text evidence="11">Lacks conserved residue(s) required for the propagation of feature annotation.</text>
</comment>
<dbReference type="EMBL" id="CP162670">
    <property type="protein sequence ID" value="XDL23416.1"/>
    <property type="molecule type" value="Genomic_DNA"/>
</dbReference>
<dbReference type="GO" id="GO:0005829">
    <property type="term" value="C:cytosol"/>
    <property type="evidence" value="ECO:0007669"/>
    <property type="project" value="TreeGrafter"/>
</dbReference>
<dbReference type="GO" id="GO:0000287">
    <property type="term" value="F:magnesium ion binding"/>
    <property type="evidence" value="ECO:0007669"/>
    <property type="project" value="UniProtKB-UniRule"/>
</dbReference>
<dbReference type="InterPro" id="IPR019741">
    <property type="entry name" value="Galactokinase_CS"/>
</dbReference>
<dbReference type="GeneID" id="302582836"/>
<feature type="binding site" evidence="11">
    <location>
        <position position="162"/>
    </location>
    <ligand>
        <name>Mg(2+)</name>
        <dbReference type="ChEBI" id="CHEBI:18420"/>
    </ligand>
</feature>
<feature type="active site" description="Proton acceptor" evidence="11">
    <location>
        <position position="174"/>
    </location>
</feature>
<evidence type="ECO:0000256" key="5">
    <source>
        <dbReference type="ARBA" id="ARBA00022741"/>
    </source>
</evidence>
<name>A0AB39IPL3_9GAMM</name>
<evidence type="ECO:0000256" key="4">
    <source>
        <dbReference type="ARBA" id="ARBA00022723"/>
    </source>
</evidence>
<evidence type="ECO:0000256" key="7">
    <source>
        <dbReference type="ARBA" id="ARBA00022840"/>
    </source>
</evidence>
<dbReference type="RefSeq" id="WP_168365229.1">
    <property type="nucleotide sequence ID" value="NZ_CP162670.1"/>
</dbReference>
<keyword evidence="8 11" id="KW-0460">Magnesium</keyword>
<dbReference type="PRINTS" id="PR00473">
    <property type="entry name" value="GALCTOKINASE"/>
</dbReference>
<keyword evidence="3 11" id="KW-0808">Transferase</keyword>
<evidence type="ECO:0000256" key="12">
    <source>
        <dbReference type="NCBIfam" id="TIGR00131"/>
    </source>
</evidence>
<proteinExistence type="inferred from homology"/>
<comment type="function">
    <text evidence="11">Catalyzes the transfer of the gamma-phosphate of ATP to D-galactose to form alpha-D-galactose-1-phosphate (Gal-1-P).</text>
</comment>
<evidence type="ECO:0000256" key="2">
    <source>
        <dbReference type="ARBA" id="ARBA00022490"/>
    </source>
</evidence>
<evidence type="ECO:0000259" key="15">
    <source>
        <dbReference type="Pfam" id="PF10509"/>
    </source>
</evidence>
<dbReference type="InterPro" id="IPR006204">
    <property type="entry name" value="GHMP_kinase_N_dom"/>
</dbReference>
<gene>
    <name evidence="11 16" type="primary">galK</name>
    <name evidence="16" type="ORF">LF929_014165</name>
</gene>
<keyword evidence="9 11" id="KW-0299">Galactose metabolism</keyword>
<dbReference type="PROSITE" id="PS00106">
    <property type="entry name" value="GALACTOKINASE"/>
    <property type="match status" value="1"/>
</dbReference>
<dbReference type="NCBIfam" id="NF003472">
    <property type="entry name" value="PRK05101.1"/>
    <property type="match status" value="1"/>
</dbReference>
<evidence type="ECO:0000259" key="13">
    <source>
        <dbReference type="Pfam" id="PF00288"/>
    </source>
</evidence>
<comment type="catalytic activity">
    <reaction evidence="11">
        <text>alpha-D-galactose + ATP = alpha-D-galactose 1-phosphate + ADP + H(+)</text>
        <dbReference type="Rhea" id="RHEA:13553"/>
        <dbReference type="ChEBI" id="CHEBI:15378"/>
        <dbReference type="ChEBI" id="CHEBI:28061"/>
        <dbReference type="ChEBI" id="CHEBI:30616"/>
        <dbReference type="ChEBI" id="CHEBI:58336"/>
        <dbReference type="ChEBI" id="CHEBI:456216"/>
        <dbReference type="EC" id="2.7.1.6"/>
    </reaction>
</comment>
<dbReference type="GO" id="GO:0006012">
    <property type="term" value="P:galactose metabolic process"/>
    <property type="evidence" value="ECO:0007669"/>
    <property type="project" value="UniProtKB-UniRule"/>
</dbReference>
<dbReference type="PIRSF" id="PIRSF000530">
    <property type="entry name" value="Galactokinase"/>
    <property type="match status" value="1"/>
</dbReference>
<dbReference type="Gene3D" id="3.30.230.10">
    <property type="match status" value="1"/>
</dbReference>
<feature type="binding site" evidence="11">
    <location>
        <position position="130"/>
    </location>
    <ligand>
        <name>Mg(2+)</name>
        <dbReference type="ChEBI" id="CHEBI:18420"/>
    </ligand>
</feature>
<dbReference type="InterPro" id="IPR014721">
    <property type="entry name" value="Ribsml_uS5_D2-typ_fold_subgr"/>
</dbReference>
<dbReference type="Pfam" id="PF08544">
    <property type="entry name" value="GHMP_kinases_C"/>
    <property type="match status" value="1"/>
</dbReference>
<comment type="subcellular location">
    <subcellularLocation>
        <location evidence="11">Cytoplasm</location>
    </subcellularLocation>
</comment>
<evidence type="ECO:0000313" key="16">
    <source>
        <dbReference type="EMBL" id="XDL23416.1"/>
    </source>
</evidence>
<dbReference type="Pfam" id="PF10509">
    <property type="entry name" value="GalKase_gal_bdg"/>
    <property type="match status" value="1"/>
</dbReference>
<dbReference type="InterPro" id="IPR019539">
    <property type="entry name" value="GalKase_N"/>
</dbReference>
<dbReference type="Pfam" id="PF00288">
    <property type="entry name" value="GHMP_kinases_N"/>
    <property type="match status" value="1"/>
</dbReference>
<feature type="binding site" evidence="11">
    <location>
        <begin position="124"/>
        <end position="130"/>
    </location>
    <ligand>
        <name>ATP</name>
        <dbReference type="ChEBI" id="CHEBI:30616"/>
    </ligand>
</feature>
<dbReference type="GO" id="GO:0004335">
    <property type="term" value="F:galactokinase activity"/>
    <property type="evidence" value="ECO:0007669"/>
    <property type="project" value="UniProtKB-UniRule"/>
</dbReference>
<organism evidence="16">
    <name type="scientific">Dickeya oryzae</name>
    <dbReference type="NCBI Taxonomy" id="1240404"/>
    <lineage>
        <taxon>Bacteria</taxon>
        <taxon>Pseudomonadati</taxon>
        <taxon>Pseudomonadota</taxon>
        <taxon>Gammaproteobacteria</taxon>
        <taxon>Enterobacterales</taxon>
        <taxon>Pectobacteriaceae</taxon>
        <taxon>Dickeya</taxon>
    </lineage>
</organism>
<dbReference type="Gene3D" id="3.30.70.890">
    <property type="entry name" value="GHMP kinase, C-terminal domain"/>
    <property type="match status" value="1"/>
</dbReference>
<evidence type="ECO:0000256" key="3">
    <source>
        <dbReference type="ARBA" id="ARBA00022679"/>
    </source>
</evidence>
<comment type="similarity">
    <text evidence="1 11">Belongs to the GHMP kinase family. GalK subfamily.</text>
</comment>
<comment type="pathway">
    <text evidence="11">Carbohydrate metabolism; galactose metabolism.</text>
</comment>
<feature type="site" description="Transition state stabilizer" evidence="11">
    <location>
        <position position="28"/>
    </location>
</feature>
<dbReference type="FunFam" id="3.30.230.10:FF:000017">
    <property type="entry name" value="Galactokinase"/>
    <property type="match status" value="1"/>
</dbReference>
<dbReference type="SUPFAM" id="SSF54211">
    <property type="entry name" value="Ribosomal protein S5 domain 2-like"/>
    <property type="match status" value="1"/>
</dbReference>
<feature type="binding site" evidence="11">
    <location>
        <position position="223"/>
    </location>
    <ligand>
        <name>substrate</name>
    </ligand>
</feature>
<feature type="domain" description="GHMP kinase C-terminal" evidence="14">
    <location>
        <begin position="279"/>
        <end position="360"/>
    </location>
</feature>